<sequence>DAAETIQTFGNAVDFLTKATA</sequence>
<feature type="non-terminal residue" evidence="1">
    <location>
        <position position="1"/>
    </location>
</feature>
<dbReference type="AlphaFoldDB" id="A0A3B0U4T3"/>
<organism evidence="1">
    <name type="scientific">hydrothermal vent metagenome</name>
    <dbReference type="NCBI Taxonomy" id="652676"/>
    <lineage>
        <taxon>unclassified sequences</taxon>
        <taxon>metagenomes</taxon>
        <taxon>ecological metagenomes</taxon>
    </lineage>
</organism>
<evidence type="ECO:0008006" key="2">
    <source>
        <dbReference type="Google" id="ProtNLM"/>
    </source>
</evidence>
<dbReference type="EMBL" id="UOEQ01000465">
    <property type="protein sequence ID" value="VAW23403.1"/>
    <property type="molecule type" value="Genomic_DNA"/>
</dbReference>
<evidence type="ECO:0000313" key="1">
    <source>
        <dbReference type="EMBL" id="VAW23403.1"/>
    </source>
</evidence>
<reference evidence="1" key="1">
    <citation type="submission" date="2018-06" db="EMBL/GenBank/DDBJ databases">
        <authorList>
            <person name="Zhirakovskaya E."/>
        </authorList>
    </citation>
    <scope>NUCLEOTIDE SEQUENCE</scope>
</reference>
<gene>
    <name evidence="1" type="ORF">MNBD_ALPHA11-625</name>
</gene>
<name>A0A3B0U4T3_9ZZZZ</name>
<accession>A0A3B0U4T3</accession>
<proteinExistence type="predicted"/>
<protein>
    <recommendedName>
        <fullName evidence="2">Acyl carrier protein</fullName>
    </recommendedName>
</protein>